<feature type="signal peptide" evidence="2">
    <location>
        <begin position="1"/>
        <end position="25"/>
    </location>
</feature>
<accession>D8QF24</accession>
<reference evidence="3 4" key="1">
    <citation type="journal article" date="2010" name="Nat. Biotechnol.">
        <title>Genome sequence of the model mushroom Schizophyllum commune.</title>
        <authorList>
            <person name="Ohm R.A."/>
            <person name="de Jong J.F."/>
            <person name="Lugones L.G."/>
            <person name="Aerts A."/>
            <person name="Kothe E."/>
            <person name="Stajich J.E."/>
            <person name="de Vries R.P."/>
            <person name="Record E."/>
            <person name="Levasseur A."/>
            <person name="Baker S.E."/>
            <person name="Bartholomew K.A."/>
            <person name="Coutinho P.M."/>
            <person name="Erdmann S."/>
            <person name="Fowler T.J."/>
            <person name="Gathman A.C."/>
            <person name="Lombard V."/>
            <person name="Henrissat B."/>
            <person name="Knabe N."/>
            <person name="Kuees U."/>
            <person name="Lilly W.W."/>
            <person name="Lindquist E."/>
            <person name="Lucas S."/>
            <person name="Magnuson J.K."/>
            <person name="Piumi F."/>
            <person name="Raudaskoski M."/>
            <person name="Salamov A."/>
            <person name="Schmutz J."/>
            <person name="Schwarze F.W.M.R."/>
            <person name="vanKuyk P.A."/>
            <person name="Horton J.S."/>
            <person name="Grigoriev I.V."/>
            <person name="Woesten H.A.B."/>
        </authorList>
    </citation>
    <scope>NUCLEOTIDE SEQUENCE [LARGE SCALE GENOMIC DNA]</scope>
    <source>
        <strain evidence="4">H4-8 / FGSC 9210</strain>
    </source>
</reference>
<protein>
    <recommendedName>
        <fullName evidence="5">F-box domain-containing protein</fullName>
    </recommendedName>
</protein>
<keyword evidence="4" id="KW-1185">Reference proteome</keyword>
<dbReference type="KEGG" id="scm:SCHCO_02713256"/>
<evidence type="ECO:0000313" key="3">
    <source>
        <dbReference type="EMBL" id="EFI93055.1"/>
    </source>
</evidence>
<dbReference type="VEuPathDB" id="FungiDB:SCHCODRAFT_02713256"/>
<gene>
    <name evidence="3" type="ORF">SCHCODRAFT_112462</name>
</gene>
<dbReference type="AlphaFoldDB" id="D8QF24"/>
<feature type="chain" id="PRO_5003120908" description="F-box domain-containing protein" evidence="2">
    <location>
        <begin position="26"/>
        <end position="474"/>
    </location>
</feature>
<dbReference type="OrthoDB" id="2655993at2759"/>
<feature type="non-terminal residue" evidence="3">
    <location>
        <position position="474"/>
    </location>
</feature>
<dbReference type="Proteomes" id="UP000007431">
    <property type="component" value="Unassembled WGS sequence"/>
</dbReference>
<feature type="compositionally biased region" description="Acidic residues" evidence="1">
    <location>
        <begin position="452"/>
        <end position="474"/>
    </location>
</feature>
<evidence type="ECO:0000256" key="2">
    <source>
        <dbReference type="SAM" id="SignalP"/>
    </source>
</evidence>
<proteinExistence type="predicted"/>
<organism evidence="4">
    <name type="scientific">Schizophyllum commune (strain H4-8 / FGSC 9210)</name>
    <name type="common">Split gill fungus</name>
    <dbReference type="NCBI Taxonomy" id="578458"/>
    <lineage>
        <taxon>Eukaryota</taxon>
        <taxon>Fungi</taxon>
        <taxon>Dikarya</taxon>
        <taxon>Basidiomycota</taxon>
        <taxon>Agaricomycotina</taxon>
        <taxon>Agaricomycetes</taxon>
        <taxon>Agaricomycetidae</taxon>
        <taxon>Agaricales</taxon>
        <taxon>Schizophyllaceae</taxon>
        <taxon>Schizophyllum</taxon>
    </lineage>
</organism>
<sequence length="474" mass="53069">MHHALFVSDIVSLILDCFFLDGALADEQGGPYIVDCPTLASCARTCQAFHTPAIKGLWKYHDLDLETVLLHCMPTDVWEIRRETSPTNSAAVVDYMILKRPVTPEDMSRLLVIAPLINMLTVGEHRSIMLAQESYSFISSFLPKGVSSAIQYLHLDYRSTKPESLHPLITPTLAVHSPHISDFEVHLPYDDGDGVGSSARREVSDVLRTWSLRRLRAEGRDYNLLADLSQSSTIKHLDLKFRDDSLKPQSVDFHPMSFAALQDLCLDNVDMRVAIALLKKSNFDTLYELCLDPVHTVSRDWPELYRTINSAIIRPESMMTLVIEPSDMSLDHLHESSGPMTNKDLIPFFQFRNLTTLALRHPGGFDVGSSTIECLAEALPHLTTFALSSMKQPRCQPRAGLHVLESLAMHCPELRSVGLTLDARGTSFRSPPPSYKGTEIQFDFGRDGHEGEVEEDDESSLDEEDVESSDDESD</sequence>
<evidence type="ECO:0000256" key="1">
    <source>
        <dbReference type="SAM" id="MobiDB-lite"/>
    </source>
</evidence>
<dbReference type="RefSeq" id="XP_003027958.1">
    <property type="nucleotide sequence ID" value="XM_003027912.1"/>
</dbReference>
<dbReference type="InParanoid" id="D8QF24"/>
<evidence type="ECO:0000313" key="4">
    <source>
        <dbReference type="Proteomes" id="UP000007431"/>
    </source>
</evidence>
<feature type="region of interest" description="Disordered" evidence="1">
    <location>
        <begin position="425"/>
        <end position="474"/>
    </location>
</feature>
<dbReference type="InterPro" id="IPR032675">
    <property type="entry name" value="LRR_dom_sf"/>
</dbReference>
<keyword evidence="2" id="KW-0732">Signal</keyword>
<name>D8QF24_SCHCM</name>
<dbReference type="HOGENOM" id="CLU_021164_0_0_1"/>
<dbReference type="GeneID" id="9591730"/>
<evidence type="ECO:0008006" key="5">
    <source>
        <dbReference type="Google" id="ProtNLM"/>
    </source>
</evidence>
<dbReference type="Gene3D" id="3.80.10.10">
    <property type="entry name" value="Ribonuclease Inhibitor"/>
    <property type="match status" value="1"/>
</dbReference>
<dbReference type="EMBL" id="GL377311">
    <property type="protein sequence ID" value="EFI93055.1"/>
    <property type="molecule type" value="Genomic_DNA"/>
</dbReference>